<dbReference type="Proteomes" id="UP000298061">
    <property type="component" value="Unassembled WGS sequence"/>
</dbReference>
<dbReference type="EMBL" id="SFCI01000729">
    <property type="protein sequence ID" value="TFY78203.1"/>
    <property type="molecule type" value="Genomic_DNA"/>
</dbReference>
<comment type="caution">
    <text evidence="2">The sequence shown here is derived from an EMBL/GenBank/DDBJ whole genome shotgun (WGS) entry which is preliminary data.</text>
</comment>
<feature type="compositionally biased region" description="Basic and acidic residues" evidence="1">
    <location>
        <begin position="62"/>
        <end position="73"/>
    </location>
</feature>
<proteinExistence type="predicted"/>
<dbReference type="STRING" id="135208.A0A4Y9ZVX2"/>
<reference evidence="2 3" key="1">
    <citation type="submission" date="2019-02" db="EMBL/GenBank/DDBJ databases">
        <title>Genome sequencing of the rare red list fungi Hericium alpestre (H. flagellum).</title>
        <authorList>
            <person name="Buettner E."/>
            <person name="Kellner H."/>
        </authorList>
    </citation>
    <scope>NUCLEOTIDE SEQUENCE [LARGE SCALE GENOMIC DNA]</scope>
    <source>
        <strain evidence="2 3">DSM 108284</strain>
    </source>
</reference>
<gene>
    <name evidence="2" type="ORF">EWM64_g5811</name>
</gene>
<evidence type="ECO:0000313" key="3">
    <source>
        <dbReference type="Proteomes" id="UP000298061"/>
    </source>
</evidence>
<feature type="region of interest" description="Disordered" evidence="1">
    <location>
        <begin position="43"/>
        <end position="73"/>
    </location>
</feature>
<accession>A0A4Y9ZVX2</accession>
<evidence type="ECO:0000313" key="2">
    <source>
        <dbReference type="EMBL" id="TFY78203.1"/>
    </source>
</evidence>
<evidence type="ECO:0000256" key="1">
    <source>
        <dbReference type="SAM" id="MobiDB-lite"/>
    </source>
</evidence>
<dbReference type="OrthoDB" id="2677857at2759"/>
<organism evidence="2 3">
    <name type="scientific">Hericium alpestre</name>
    <dbReference type="NCBI Taxonomy" id="135208"/>
    <lineage>
        <taxon>Eukaryota</taxon>
        <taxon>Fungi</taxon>
        <taxon>Dikarya</taxon>
        <taxon>Basidiomycota</taxon>
        <taxon>Agaricomycotina</taxon>
        <taxon>Agaricomycetes</taxon>
        <taxon>Russulales</taxon>
        <taxon>Hericiaceae</taxon>
        <taxon>Hericium</taxon>
    </lineage>
</organism>
<keyword evidence="3" id="KW-1185">Reference proteome</keyword>
<protein>
    <submittedName>
        <fullName evidence="2">Uncharacterized protein</fullName>
    </submittedName>
</protein>
<dbReference type="AlphaFoldDB" id="A0A4Y9ZVX2"/>
<name>A0A4Y9ZVX2_9AGAM</name>
<sequence length="164" mass="18645">MKDKDPDDKVESLVAFRNRRCRELLAEESEAVRIRVINLQLNSGDGNAQVEGEQDDEAEGSGSRKEATPVDNARLKLEEHKKKIAALPLTMQVLVHKIQELTGWACTIMFGGPRPSDKGKIHFDSETEDKVTFQSSYHSYHEAIEKPYLEYLRKIYQGLALTTR</sequence>